<accession>A0A3N2BDM8</accession>
<keyword evidence="3" id="KW-1185">Reference proteome</keyword>
<reference evidence="2 3" key="1">
    <citation type="submission" date="2018-11" db="EMBL/GenBank/DDBJ databases">
        <title>Sequencing the genomes of 1000 actinobacteria strains.</title>
        <authorList>
            <person name="Klenk H.-P."/>
        </authorList>
    </citation>
    <scope>NUCLEOTIDE SEQUENCE [LARGE SCALE GENOMIC DNA]</scope>
    <source>
        <strain evidence="2 3">DSM 11294</strain>
    </source>
</reference>
<feature type="region of interest" description="Disordered" evidence="1">
    <location>
        <begin position="40"/>
        <end position="62"/>
    </location>
</feature>
<dbReference type="Proteomes" id="UP000280668">
    <property type="component" value="Unassembled WGS sequence"/>
</dbReference>
<evidence type="ECO:0000256" key="1">
    <source>
        <dbReference type="SAM" id="MobiDB-lite"/>
    </source>
</evidence>
<protein>
    <submittedName>
        <fullName evidence="2">Uncharacterized protein</fullName>
    </submittedName>
</protein>
<sequence length="175" mass="18348">MSTQARRLPHRRLALIIVLVAVLIGAPTTSYGLWSHSASLPPRDTSTSTVATPSNATCTTEAEPGEPLWRSARIRWQTAGYPVGTTFQLRLSPSNGSAPQTVSVGTVDNYLITRGLLSGLVGGLLELLLGGGRIGVNVIAVHPSGWTSQLSSPTLQVRGQETSVLPVILGGVRCA</sequence>
<evidence type="ECO:0000313" key="2">
    <source>
        <dbReference type="EMBL" id="ROR73358.1"/>
    </source>
</evidence>
<organism evidence="2 3">
    <name type="scientific">Bogoriella caseilytica</name>
    <dbReference type="NCBI Taxonomy" id="56055"/>
    <lineage>
        <taxon>Bacteria</taxon>
        <taxon>Bacillati</taxon>
        <taxon>Actinomycetota</taxon>
        <taxon>Actinomycetes</taxon>
        <taxon>Micrococcales</taxon>
        <taxon>Bogoriellaceae</taxon>
        <taxon>Bogoriella</taxon>
    </lineage>
</organism>
<feature type="compositionally biased region" description="Polar residues" evidence="1">
    <location>
        <begin position="40"/>
        <end position="60"/>
    </location>
</feature>
<gene>
    <name evidence="2" type="ORF">EDD31_1735</name>
</gene>
<comment type="caution">
    <text evidence="2">The sequence shown here is derived from an EMBL/GenBank/DDBJ whole genome shotgun (WGS) entry which is preliminary data.</text>
</comment>
<dbReference type="AlphaFoldDB" id="A0A3N2BDM8"/>
<dbReference type="EMBL" id="RKHK01000001">
    <property type="protein sequence ID" value="ROR73358.1"/>
    <property type="molecule type" value="Genomic_DNA"/>
</dbReference>
<evidence type="ECO:0000313" key="3">
    <source>
        <dbReference type="Proteomes" id="UP000280668"/>
    </source>
</evidence>
<name>A0A3N2BDM8_9MICO</name>
<proteinExistence type="predicted"/>